<proteinExistence type="predicted"/>
<sequence>MNLNKMTKTELYELAKKYDIKNRSRMTKDKLLAALSKYEDTVTPVKAPQTSSSSETVTSAMPEKPAPEPVKKPEFPIPDKYNLDTVVLLPVNPKKEYVYWEVSDKTVDEYCSRLSITKPVFILKVYQSDGSKIDELASVRVKKYGNWYFDLYCPEMSLWAELGILDNMGNYYAITSSKKVKMPSDKISSVIDKETWMTVGEKIEKIFELSGASDMHKEELLSSARLHTELFRRLHDQEGISSTALLKTQGGK</sequence>
<dbReference type="KEGG" id="dap:Dacet_0433"/>
<dbReference type="HOGENOM" id="CLU_1127460_0_0_0"/>
<dbReference type="Pfam" id="PF07498">
    <property type="entry name" value="Rho_N"/>
    <property type="match status" value="1"/>
</dbReference>
<dbReference type="OrthoDB" id="9812700at2"/>
<dbReference type="AlphaFoldDB" id="D4H3E8"/>
<evidence type="ECO:0000313" key="3">
    <source>
        <dbReference type="EMBL" id="ADD67232.1"/>
    </source>
</evidence>
<dbReference type="InterPro" id="IPR036269">
    <property type="entry name" value="Rho_N_sf"/>
</dbReference>
<keyword evidence="4" id="KW-1185">Reference proteome</keyword>
<dbReference type="EMBL" id="CP001968">
    <property type="protein sequence ID" value="ADD67232.1"/>
    <property type="molecule type" value="Genomic_DNA"/>
</dbReference>
<dbReference type="SMART" id="SM00959">
    <property type="entry name" value="Rho_N"/>
    <property type="match status" value="1"/>
</dbReference>
<evidence type="ECO:0000259" key="2">
    <source>
        <dbReference type="SMART" id="SM00959"/>
    </source>
</evidence>
<dbReference type="Proteomes" id="UP000002012">
    <property type="component" value="Chromosome"/>
</dbReference>
<dbReference type="Pfam" id="PF16258">
    <property type="entry name" value="DUF4912"/>
    <property type="match status" value="1"/>
</dbReference>
<evidence type="ECO:0000256" key="1">
    <source>
        <dbReference type="SAM" id="MobiDB-lite"/>
    </source>
</evidence>
<dbReference type="InterPro" id="IPR011112">
    <property type="entry name" value="Rho-like_N"/>
</dbReference>
<feature type="domain" description="Rho termination factor-like N-terminal" evidence="2">
    <location>
        <begin position="2"/>
        <end position="44"/>
    </location>
</feature>
<dbReference type="RefSeq" id="WP_013009776.1">
    <property type="nucleotide sequence ID" value="NC_013943.1"/>
</dbReference>
<evidence type="ECO:0000313" key="4">
    <source>
        <dbReference type="Proteomes" id="UP000002012"/>
    </source>
</evidence>
<dbReference type="PaxDb" id="522772-Dacet_0433"/>
<name>D4H3E8_DENA2</name>
<dbReference type="eggNOG" id="COG3330">
    <property type="taxonomic scope" value="Bacteria"/>
</dbReference>
<gene>
    <name evidence="3" type="ordered locus">Dacet_0433</name>
</gene>
<reference evidence="3 4" key="1">
    <citation type="journal article" date="2010" name="Stand. Genomic Sci.">
        <title>Complete genome sequence of Denitrovibrio acetiphilus type strain (N2460).</title>
        <authorList>
            <person name="Kiss H."/>
            <person name="Lang E."/>
            <person name="Lapidus A."/>
            <person name="Copeland A."/>
            <person name="Nolan M."/>
            <person name="Glavina Del Rio T."/>
            <person name="Chen F."/>
            <person name="Lucas S."/>
            <person name="Tice H."/>
            <person name="Cheng J.F."/>
            <person name="Han C."/>
            <person name="Goodwin L."/>
            <person name="Pitluck S."/>
            <person name="Liolios K."/>
            <person name="Pati A."/>
            <person name="Ivanova N."/>
            <person name="Mavromatis K."/>
            <person name="Chen A."/>
            <person name="Palaniappan K."/>
            <person name="Land M."/>
            <person name="Hauser L."/>
            <person name="Chang Y.J."/>
            <person name="Jeffries C.D."/>
            <person name="Detter J.C."/>
            <person name="Brettin T."/>
            <person name="Spring S."/>
            <person name="Rohde M."/>
            <person name="Goker M."/>
            <person name="Woyke T."/>
            <person name="Bristow J."/>
            <person name="Eisen J.A."/>
            <person name="Markowitz V."/>
            <person name="Hugenholtz P."/>
            <person name="Kyrpides N.C."/>
            <person name="Klenk H.P."/>
        </authorList>
    </citation>
    <scope>NUCLEOTIDE SEQUENCE [LARGE SCALE GENOMIC DNA]</scope>
    <source>
        <strain evidence="4">DSM 12809 / NBRC 114555 / N2460</strain>
    </source>
</reference>
<feature type="region of interest" description="Disordered" evidence="1">
    <location>
        <begin position="41"/>
        <end position="73"/>
    </location>
</feature>
<dbReference type="SUPFAM" id="SSF68912">
    <property type="entry name" value="Rho N-terminal domain-like"/>
    <property type="match status" value="1"/>
</dbReference>
<dbReference type="InParanoid" id="D4H3E8"/>
<accession>D4H3E8</accession>
<dbReference type="InterPro" id="IPR032585">
    <property type="entry name" value="DUF4912"/>
</dbReference>
<organism evidence="3 4">
    <name type="scientific">Denitrovibrio acetiphilus (strain DSM 12809 / NBRC 114555 / N2460)</name>
    <dbReference type="NCBI Taxonomy" id="522772"/>
    <lineage>
        <taxon>Bacteria</taxon>
        <taxon>Pseudomonadati</taxon>
        <taxon>Deferribacterota</taxon>
        <taxon>Deferribacteres</taxon>
        <taxon>Deferribacterales</taxon>
        <taxon>Geovibrionaceae</taxon>
        <taxon>Denitrovibrio</taxon>
    </lineage>
</organism>
<dbReference type="STRING" id="522772.Dacet_0433"/>
<dbReference type="GO" id="GO:0006353">
    <property type="term" value="P:DNA-templated transcription termination"/>
    <property type="evidence" value="ECO:0007669"/>
    <property type="project" value="InterPro"/>
</dbReference>
<feature type="compositionally biased region" description="Polar residues" evidence="1">
    <location>
        <begin position="48"/>
        <end position="59"/>
    </location>
</feature>
<protein>
    <recommendedName>
        <fullName evidence="2">Rho termination factor-like N-terminal domain-containing protein</fullName>
    </recommendedName>
</protein>